<name>A0A7M2X0I9_9BACT</name>
<keyword evidence="3" id="KW-1185">Reference proteome</keyword>
<dbReference type="AlphaFoldDB" id="A0A7M2X0I9"/>
<dbReference type="Proteomes" id="UP000593765">
    <property type="component" value="Chromosome"/>
</dbReference>
<gene>
    <name evidence="2" type="ORF">IPV69_07485</name>
</gene>
<keyword evidence="1" id="KW-1133">Transmembrane helix</keyword>
<reference evidence="2 3" key="1">
    <citation type="submission" date="2020-10" db="EMBL/GenBank/DDBJ databases">
        <title>Wide distribution of Phycisphaera-like planctomycetes from WD2101 soil group in peatlands and genome analysis of the first cultivated representative.</title>
        <authorList>
            <person name="Dedysh S.N."/>
            <person name="Beletsky A.V."/>
            <person name="Ivanova A."/>
            <person name="Kulichevskaya I.S."/>
            <person name="Suzina N.E."/>
            <person name="Philippov D.A."/>
            <person name="Rakitin A.L."/>
            <person name="Mardanov A.V."/>
            <person name="Ravin N.V."/>
        </authorList>
    </citation>
    <scope>NUCLEOTIDE SEQUENCE [LARGE SCALE GENOMIC DNA]</scope>
    <source>
        <strain evidence="2 3">M1803</strain>
    </source>
</reference>
<proteinExistence type="predicted"/>
<evidence type="ECO:0000256" key="1">
    <source>
        <dbReference type="SAM" id="Phobius"/>
    </source>
</evidence>
<dbReference type="RefSeq" id="WP_206294368.1">
    <property type="nucleotide sequence ID" value="NZ_CP063458.1"/>
</dbReference>
<evidence type="ECO:0000313" key="2">
    <source>
        <dbReference type="EMBL" id="QOV91193.1"/>
    </source>
</evidence>
<keyword evidence="1" id="KW-0812">Transmembrane</keyword>
<dbReference type="KEGG" id="hbs:IPV69_07485"/>
<feature type="transmembrane region" description="Helical" evidence="1">
    <location>
        <begin position="59"/>
        <end position="83"/>
    </location>
</feature>
<evidence type="ECO:0000313" key="3">
    <source>
        <dbReference type="Proteomes" id="UP000593765"/>
    </source>
</evidence>
<accession>A0A7M2X0I9</accession>
<dbReference type="EMBL" id="CP063458">
    <property type="protein sequence ID" value="QOV91193.1"/>
    <property type="molecule type" value="Genomic_DNA"/>
</dbReference>
<feature type="transmembrane region" description="Helical" evidence="1">
    <location>
        <begin position="18"/>
        <end position="39"/>
    </location>
</feature>
<keyword evidence="1" id="KW-0472">Membrane</keyword>
<sequence length="92" mass="10030">MPSTGNTKPLEEQSRGELVAGAVIFTLFGSMLPAIFVIIEFPSEVGGKLNWLACLNLGQIAVMLLILLPFTLLPWIIAIVHLAELRKRSRSG</sequence>
<protein>
    <submittedName>
        <fullName evidence="2">Uncharacterized protein</fullName>
    </submittedName>
</protein>
<organism evidence="2 3">
    <name type="scientific">Humisphaera borealis</name>
    <dbReference type="NCBI Taxonomy" id="2807512"/>
    <lineage>
        <taxon>Bacteria</taxon>
        <taxon>Pseudomonadati</taxon>
        <taxon>Planctomycetota</taxon>
        <taxon>Phycisphaerae</taxon>
        <taxon>Tepidisphaerales</taxon>
        <taxon>Tepidisphaeraceae</taxon>
        <taxon>Humisphaera</taxon>
    </lineage>
</organism>